<protein>
    <recommendedName>
        <fullName evidence="3">2-amino-4-hydroxy-6-hydroxymethyldihydropteridine diphosphokinase</fullName>
        <ecNumber evidence="3">2.7.6.3</ecNumber>
    </recommendedName>
</protein>
<comment type="catalytic activity">
    <reaction evidence="1">
        <text>6-hydroxymethyl-7,8-dihydropterin + ATP = (7,8-dihydropterin-6-yl)methyl diphosphate + AMP + H(+)</text>
        <dbReference type="Rhea" id="RHEA:11412"/>
        <dbReference type="ChEBI" id="CHEBI:15378"/>
        <dbReference type="ChEBI" id="CHEBI:30616"/>
        <dbReference type="ChEBI" id="CHEBI:44841"/>
        <dbReference type="ChEBI" id="CHEBI:72950"/>
        <dbReference type="ChEBI" id="CHEBI:456215"/>
        <dbReference type="EC" id="2.7.6.3"/>
    </reaction>
</comment>
<dbReference type="CDD" id="cd00483">
    <property type="entry name" value="HPPK"/>
    <property type="match status" value="1"/>
</dbReference>
<keyword evidence="7" id="KW-0067">ATP-binding</keyword>
<gene>
    <name evidence="10" type="primary">folK</name>
    <name evidence="10" type="ORF">LSG31_06280</name>
</gene>
<evidence type="ECO:0000256" key="8">
    <source>
        <dbReference type="ARBA" id="ARBA00022909"/>
    </source>
</evidence>
<reference evidence="10" key="1">
    <citation type="submission" date="2021-12" db="EMBL/GenBank/DDBJ databases">
        <title>Alicyclobacillaceae gen. nov., sp. nov., isolated from chalcocite enrichment system.</title>
        <authorList>
            <person name="Jiang Z."/>
        </authorList>
    </citation>
    <scope>NUCLEOTIDE SEQUENCE</scope>
    <source>
        <strain evidence="10">MYW30-H2</strain>
    </source>
</reference>
<keyword evidence="8" id="KW-0289">Folate biosynthesis</keyword>
<comment type="pathway">
    <text evidence="2">Cofactor biosynthesis; tetrahydrofolate biosynthesis; 2-amino-4-hydroxy-6-hydroxymethyl-7,8-dihydropteridine diphosphate from 7,8-dihydroneopterin triphosphate: step 4/4.</text>
</comment>
<dbReference type="EMBL" id="CP089291">
    <property type="protein sequence ID" value="UOF91845.1"/>
    <property type="molecule type" value="Genomic_DNA"/>
</dbReference>
<proteinExistence type="predicted"/>
<dbReference type="GO" id="GO:0003848">
    <property type="term" value="F:2-amino-4-hydroxy-6-hydroxymethyldihydropteridine diphosphokinase activity"/>
    <property type="evidence" value="ECO:0007669"/>
    <property type="project" value="UniProtKB-EC"/>
</dbReference>
<evidence type="ECO:0000256" key="6">
    <source>
        <dbReference type="ARBA" id="ARBA00022777"/>
    </source>
</evidence>
<dbReference type="Pfam" id="PF01288">
    <property type="entry name" value="HPPK"/>
    <property type="match status" value="1"/>
</dbReference>
<evidence type="ECO:0000313" key="10">
    <source>
        <dbReference type="EMBL" id="UOF91845.1"/>
    </source>
</evidence>
<dbReference type="RefSeq" id="WP_347438535.1">
    <property type="nucleotide sequence ID" value="NZ_CP089291.1"/>
</dbReference>
<keyword evidence="5" id="KW-0547">Nucleotide-binding</keyword>
<dbReference type="NCBIfam" id="TIGR01498">
    <property type="entry name" value="folK"/>
    <property type="match status" value="1"/>
</dbReference>
<evidence type="ECO:0000259" key="9">
    <source>
        <dbReference type="PROSITE" id="PS00794"/>
    </source>
</evidence>
<dbReference type="PROSITE" id="PS00794">
    <property type="entry name" value="HPPK"/>
    <property type="match status" value="1"/>
</dbReference>
<evidence type="ECO:0000256" key="3">
    <source>
        <dbReference type="ARBA" id="ARBA00013253"/>
    </source>
</evidence>
<name>A0ABY4CVE4_9BACL</name>
<dbReference type="InterPro" id="IPR035907">
    <property type="entry name" value="Hppk_sf"/>
</dbReference>
<evidence type="ECO:0000256" key="5">
    <source>
        <dbReference type="ARBA" id="ARBA00022741"/>
    </source>
</evidence>
<accession>A0ABY4CVE4</accession>
<evidence type="ECO:0000256" key="4">
    <source>
        <dbReference type="ARBA" id="ARBA00022679"/>
    </source>
</evidence>
<sequence>MSVRCYLGLGSNMGDRLLHLKTAVKLLDAVSGIQCISRSRIYETDPVGYLEQDQFLNAVVCVRTTRKPFELLELILQIEKQMGRERLIHWGPRTIDIDILTYGNMTLLSEQLVLPHPRLHERAFVLLPFMDLDKQWVHPNMNQSIQELWNQLKQKGGVREWMIQWESEYERTEN</sequence>
<dbReference type="Gene3D" id="3.30.70.560">
    <property type="entry name" value="7,8-Dihydro-6-hydroxymethylpterin-pyrophosphokinase HPPK"/>
    <property type="match status" value="1"/>
</dbReference>
<evidence type="ECO:0000256" key="7">
    <source>
        <dbReference type="ARBA" id="ARBA00022840"/>
    </source>
</evidence>
<feature type="domain" description="7,8-dihydro-6-hydroxymethylpterin-pyrophosphokinase" evidence="9">
    <location>
        <begin position="89"/>
        <end position="100"/>
    </location>
</feature>
<dbReference type="PANTHER" id="PTHR43071:SF1">
    <property type="entry name" value="2-AMINO-4-HYDROXY-6-HYDROXYMETHYLDIHYDROPTERIDINE PYROPHOSPHOKINASE"/>
    <property type="match status" value="1"/>
</dbReference>
<dbReference type="EC" id="2.7.6.3" evidence="3"/>
<keyword evidence="11" id="KW-1185">Reference proteome</keyword>
<keyword evidence="6" id="KW-0418">Kinase</keyword>
<dbReference type="Proteomes" id="UP000830167">
    <property type="component" value="Chromosome"/>
</dbReference>
<keyword evidence="4 10" id="KW-0808">Transferase</keyword>
<dbReference type="PANTHER" id="PTHR43071">
    <property type="entry name" value="2-AMINO-4-HYDROXY-6-HYDROXYMETHYLDIHYDROPTERIDINE PYROPHOSPHOKINASE"/>
    <property type="match status" value="1"/>
</dbReference>
<dbReference type="InterPro" id="IPR000550">
    <property type="entry name" value="Hppk"/>
</dbReference>
<evidence type="ECO:0000256" key="2">
    <source>
        <dbReference type="ARBA" id="ARBA00005051"/>
    </source>
</evidence>
<evidence type="ECO:0000256" key="1">
    <source>
        <dbReference type="ARBA" id="ARBA00000198"/>
    </source>
</evidence>
<evidence type="ECO:0000313" key="11">
    <source>
        <dbReference type="Proteomes" id="UP000830167"/>
    </source>
</evidence>
<dbReference type="SUPFAM" id="SSF55083">
    <property type="entry name" value="6-hydroxymethyl-7,8-dihydropterin pyrophosphokinase, HPPK"/>
    <property type="match status" value="1"/>
</dbReference>
<organism evidence="10 11">
    <name type="scientific">Fodinisporobacter ferrooxydans</name>
    <dbReference type="NCBI Taxonomy" id="2901836"/>
    <lineage>
        <taxon>Bacteria</taxon>
        <taxon>Bacillati</taxon>
        <taxon>Bacillota</taxon>
        <taxon>Bacilli</taxon>
        <taxon>Bacillales</taxon>
        <taxon>Alicyclobacillaceae</taxon>
        <taxon>Fodinisporobacter</taxon>
    </lineage>
</organism>